<reference evidence="2" key="1">
    <citation type="submission" date="2022-01" db="EMBL/GenBank/DDBJ databases">
        <authorList>
            <person name="King R."/>
        </authorList>
    </citation>
    <scope>NUCLEOTIDE SEQUENCE</scope>
</reference>
<keyword evidence="3" id="KW-1185">Reference proteome</keyword>
<evidence type="ECO:0008006" key="4">
    <source>
        <dbReference type="Google" id="ProtNLM"/>
    </source>
</evidence>
<dbReference type="PANTHER" id="PTHR13464:SF0">
    <property type="entry name" value="SAP30-BINDING PROTEIN"/>
    <property type="match status" value="1"/>
</dbReference>
<dbReference type="AlphaFoldDB" id="A0A9N9MCN7"/>
<feature type="compositionally biased region" description="Polar residues" evidence="1">
    <location>
        <begin position="269"/>
        <end position="282"/>
    </location>
</feature>
<evidence type="ECO:0000256" key="1">
    <source>
        <dbReference type="SAM" id="MobiDB-lite"/>
    </source>
</evidence>
<feature type="region of interest" description="Disordered" evidence="1">
    <location>
        <begin position="1"/>
        <end position="71"/>
    </location>
</feature>
<dbReference type="EMBL" id="OU892287">
    <property type="protein sequence ID" value="CAG9762160.1"/>
    <property type="molecule type" value="Genomic_DNA"/>
</dbReference>
<evidence type="ECO:0000313" key="2">
    <source>
        <dbReference type="EMBL" id="CAG9762160.1"/>
    </source>
</evidence>
<dbReference type="Pfam" id="PF07818">
    <property type="entry name" value="HCNGP"/>
    <property type="match status" value="1"/>
</dbReference>
<dbReference type="InterPro" id="IPR012479">
    <property type="entry name" value="SAP30BP"/>
</dbReference>
<dbReference type="PANTHER" id="PTHR13464">
    <property type="entry name" value="TRANSCRIPTIONAL REGULATOR PROTEIN HCNGP"/>
    <property type="match status" value="1"/>
</dbReference>
<feature type="compositionally biased region" description="Polar residues" evidence="1">
    <location>
        <begin position="31"/>
        <end position="71"/>
    </location>
</feature>
<sequence length="294" mass="32511">MPYCKQTKKTLASLTAQYTDSEAEEEDEKPNNVNASQNNSKSPPDTNSDNKSTASSKPESPAGNSTPSVTVTSRLAKLVSYHDDTVASDEEAEADDDIPQQLIFVDENNVPQNSMNDIELNIDDSLIPPEPAGTCSADIQDKIAKLHEKMQNQNMDMNAVIQKRKDFRNPSIYEKLIQFCDLNELGTNYPASIYDPLKWAKESFYEELAKVQKIEMEKREKERKGKIEFAAAGAKKLEEDNKNKRKSKWDMPGGGAVKVNQPGLVAPPSLTNTATGTKSTVISAFGSLPKRPRP</sequence>
<organism evidence="2 3">
    <name type="scientific">Ceutorhynchus assimilis</name>
    <name type="common">cabbage seed weevil</name>
    <dbReference type="NCBI Taxonomy" id="467358"/>
    <lineage>
        <taxon>Eukaryota</taxon>
        <taxon>Metazoa</taxon>
        <taxon>Ecdysozoa</taxon>
        <taxon>Arthropoda</taxon>
        <taxon>Hexapoda</taxon>
        <taxon>Insecta</taxon>
        <taxon>Pterygota</taxon>
        <taxon>Neoptera</taxon>
        <taxon>Endopterygota</taxon>
        <taxon>Coleoptera</taxon>
        <taxon>Polyphaga</taxon>
        <taxon>Cucujiformia</taxon>
        <taxon>Curculionidae</taxon>
        <taxon>Ceutorhynchinae</taxon>
        <taxon>Ceutorhynchus</taxon>
    </lineage>
</organism>
<accession>A0A9N9MCN7</accession>
<dbReference type="Proteomes" id="UP001152799">
    <property type="component" value="Chromosome 11"/>
</dbReference>
<protein>
    <recommendedName>
        <fullName evidence="4">SAP30-binding protein</fullName>
    </recommendedName>
</protein>
<proteinExistence type="predicted"/>
<dbReference type="GO" id="GO:0006355">
    <property type="term" value="P:regulation of DNA-templated transcription"/>
    <property type="evidence" value="ECO:0007669"/>
    <property type="project" value="InterPro"/>
</dbReference>
<dbReference type="GO" id="GO:0005634">
    <property type="term" value="C:nucleus"/>
    <property type="evidence" value="ECO:0007669"/>
    <property type="project" value="TreeGrafter"/>
</dbReference>
<feature type="compositionally biased region" description="Polar residues" evidence="1">
    <location>
        <begin position="9"/>
        <end position="20"/>
    </location>
</feature>
<dbReference type="OrthoDB" id="1714508at2759"/>
<gene>
    <name evidence="2" type="ORF">CEUTPL_LOCUS2844</name>
</gene>
<name>A0A9N9MCN7_9CUCU</name>
<feature type="region of interest" description="Disordered" evidence="1">
    <location>
        <begin position="236"/>
        <end position="294"/>
    </location>
</feature>
<evidence type="ECO:0000313" key="3">
    <source>
        <dbReference type="Proteomes" id="UP001152799"/>
    </source>
</evidence>